<protein>
    <submittedName>
        <fullName evidence="1">Uncharacterized protein</fullName>
    </submittedName>
</protein>
<dbReference type="Proteomes" id="UP000069850">
    <property type="component" value="Chromosome 1"/>
</dbReference>
<evidence type="ECO:0000313" key="2">
    <source>
        <dbReference type="Proteomes" id="UP000069850"/>
    </source>
</evidence>
<gene>
    <name evidence="1" type="ORF">MMAB1_2277</name>
</gene>
<evidence type="ECO:0000313" key="1">
    <source>
        <dbReference type="EMBL" id="CVK33490.1"/>
    </source>
</evidence>
<dbReference type="KEGG" id="mema:MMAB1_2277"/>
<dbReference type="AlphaFoldDB" id="A0A0X3BNU0"/>
<proteinExistence type="predicted"/>
<sequence length="60" mass="6925">MQSRLAFACWKAGQPCFMHQCGVPEDLMIPIGIIWYLSGKIKTVQYNCFTRYLNRKDGVP</sequence>
<dbReference type="EMBL" id="LT158599">
    <property type="protein sequence ID" value="CVK33490.1"/>
    <property type="molecule type" value="Genomic_DNA"/>
</dbReference>
<name>A0A0X3BNU0_9EURY</name>
<accession>A0A0X3BNU0</accession>
<reference evidence="1 2" key="1">
    <citation type="submission" date="2016-01" db="EMBL/GenBank/DDBJ databases">
        <authorList>
            <person name="Manzoor S."/>
        </authorList>
    </citation>
    <scope>NUCLEOTIDE SEQUENCE [LARGE SCALE GENOMIC DNA]</scope>
    <source>
        <strain evidence="1">Methanoculleus sp MAB1</strain>
    </source>
</reference>
<organism evidence="1 2">
    <name type="scientific">Methanoculleus bourgensis</name>
    <dbReference type="NCBI Taxonomy" id="83986"/>
    <lineage>
        <taxon>Archaea</taxon>
        <taxon>Methanobacteriati</taxon>
        <taxon>Methanobacteriota</taxon>
        <taxon>Stenosarchaea group</taxon>
        <taxon>Methanomicrobia</taxon>
        <taxon>Methanomicrobiales</taxon>
        <taxon>Methanomicrobiaceae</taxon>
        <taxon>Methanoculleus</taxon>
    </lineage>
</organism>